<name>A0ABT0FY29_9ACTN</name>
<dbReference type="Proteomes" id="UP001317259">
    <property type="component" value="Unassembled WGS sequence"/>
</dbReference>
<dbReference type="EMBL" id="JAKRKC020000001">
    <property type="protein sequence ID" value="MCK2217256.1"/>
    <property type="molecule type" value="Genomic_DNA"/>
</dbReference>
<organism evidence="1 2">
    <name type="scientific">Actinomadura luzonensis</name>
    <dbReference type="NCBI Taxonomy" id="2805427"/>
    <lineage>
        <taxon>Bacteria</taxon>
        <taxon>Bacillati</taxon>
        <taxon>Actinomycetota</taxon>
        <taxon>Actinomycetes</taxon>
        <taxon>Streptosporangiales</taxon>
        <taxon>Thermomonosporaceae</taxon>
        <taxon>Actinomadura</taxon>
    </lineage>
</organism>
<evidence type="ECO:0000313" key="1">
    <source>
        <dbReference type="EMBL" id="MCK2217256.1"/>
    </source>
</evidence>
<accession>A0ABT0FY29</accession>
<sequence length="304" mass="29572">MSSALGARPGDVDGAGARCGAGAGAACPWVAREWAACGWAACPWAACSFGGAVGAAYGVGCWSGWCAGRGAAGCWCAVGGTTGSGAACGSAGDAACRAWRAGRVGPWTLPAPCVPAPCAPPPYVPPPYVPPPYVPAPGPVWGPEPGEAPAAPCPEGGAGACCPVDGSPPDHVTPCASGANGDTSAAGRWCPVEGMGDGSGCGASGRGRGTVDRFGPGPGSSPTRSVTGSPSSAWSAWSSRASSRADACRASGCLAMARRIAWKTCGGRSARPMGGGSRLSTRYISGAIDGSAGLWKAGCPASRW</sequence>
<evidence type="ECO:0000313" key="2">
    <source>
        <dbReference type="Proteomes" id="UP001317259"/>
    </source>
</evidence>
<proteinExistence type="predicted"/>
<comment type="caution">
    <text evidence="1">The sequence shown here is derived from an EMBL/GenBank/DDBJ whole genome shotgun (WGS) entry which is preliminary data.</text>
</comment>
<reference evidence="1 2" key="1">
    <citation type="submission" date="2022-04" db="EMBL/GenBank/DDBJ databases">
        <title>Genome draft of Actinomadura sp. ATCC 31491.</title>
        <authorList>
            <person name="Shi X."/>
            <person name="Du Y."/>
        </authorList>
    </citation>
    <scope>NUCLEOTIDE SEQUENCE [LARGE SCALE GENOMIC DNA]</scope>
    <source>
        <strain evidence="1 2">ATCC 31491</strain>
    </source>
</reference>
<keyword evidence="2" id="KW-1185">Reference proteome</keyword>
<dbReference type="RefSeq" id="WP_247815438.1">
    <property type="nucleotide sequence ID" value="NZ_JAKRKC020000001.1"/>
</dbReference>
<gene>
    <name evidence="1" type="ORF">MF672_026215</name>
</gene>
<protein>
    <submittedName>
        <fullName evidence="1">Uncharacterized protein</fullName>
    </submittedName>
</protein>